<protein>
    <submittedName>
        <fullName evidence="1">Uncharacterized protein</fullName>
    </submittedName>
</protein>
<dbReference type="STRING" id="1120995.SAMN02745245_01031"/>
<reference evidence="1 2" key="1">
    <citation type="submission" date="2016-11" db="EMBL/GenBank/DDBJ databases">
        <authorList>
            <person name="Jaros S."/>
            <person name="Januszkiewicz K."/>
            <person name="Wedrychowicz H."/>
        </authorList>
    </citation>
    <scope>NUCLEOTIDE SEQUENCE [LARGE SCALE GENOMIC DNA]</scope>
    <source>
        <strain evidence="1 2">DSM 21120</strain>
    </source>
</reference>
<evidence type="ECO:0000313" key="1">
    <source>
        <dbReference type="EMBL" id="SHH30786.1"/>
    </source>
</evidence>
<dbReference type="Proteomes" id="UP000184032">
    <property type="component" value="Unassembled WGS sequence"/>
</dbReference>
<organism evidence="1 2">
    <name type="scientific">Anaerosphaera aminiphila DSM 21120</name>
    <dbReference type="NCBI Taxonomy" id="1120995"/>
    <lineage>
        <taxon>Bacteria</taxon>
        <taxon>Bacillati</taxon>
        <taxon>Bacillota</taxon>
        <taxon>Tissierellia</taxon>
        <taxon>Tissierellales</taxon>
        <taxon>Peptoniphilaceae</taxon>
        <taxon>Anaerosphaera</taxon>
    </lineage>
</organism>
<evidence type="ECO:0000313" key="2">
    <source>
        <dbReference type="Proteomes" id="UP000184032"/>
    </source>
</evidence>
<dbReference type="AlphaFoldDB" id="A0A1M5RX06"/>
<accession>A0A1M5RX06</accession>
<name>A0A1M5RX06_9FIRM</name>
<keyword evidence="2" id="KW-1185">Reference proteome</keyword>
<dbReference type="EMBL" id="FQXI01000006">
    <property type="protein sequence ID" value="SHH30786.1"/>
    <property type="molecule type" value="Genomic_DNA"/>
</dbReference>
<gene>
    <name evidence="1" type="ORF">SAMN02745245_01031</name>
</gene>
<dbReference type="RefSeq" id="WP_073184374.1">
    <property type="nucleotide sequence ID" value="NZ_FQXI01000006.1"/>
</dbReference>
<proteinExistence type="predicted"/>
<sequence length="209" mass="24062">MKFSIKKIIGPLILAALALIFLYYKFGKTPNMFRNNSTTDISVEVKVSTDDRKPIINTFKLDEYNSLSSEEKSKLLNKSKGKVEGDIPCVYTEEDKNLYFKFLEDKSEIELESNPSIKLSIYPASYKDEKENKVVEGELLKSNNGYNYEVQRYRTQYQKYYLEILDVEVFFEVDGEDYVSIFSICSSNAGKDTTAAENEDLSKPILSNY</sequence>
<dbReference type="OrthoDB" id="1701396at2"/>